<evidence type="ECO:0008006" key="3">
    <source>
        <dbReference type="Google" id="ProtNLM"/>
    </source>
</evidence>
<dbReference type="EMBL" id="WOCD01000001">
    <property type="protein sequence ID" value="MUH71376.1"/>
    <property type="molecule type" value="Genomic_DNA"/>
</dbReference>
<dbReference type="RefSeq" id="WP_155694046.1">
    <property type="nucleotide sequence ID" value="NZ_WOCD01000001.1"/>
</dbReference>
<comment type="caution">
    <text evidence="1">The sequence shown here is derived from an EMBL/GenBank/DDBJ whole genome shotgun (WGS) entry which is preliminary data.</text>
</comment>
<name>A0A6N8F3X9_9GAMM</name>
<dbReference type="GO" id="GO:0016788">
    <property type="term" value="F:hydrolase activity, acting on ester bonds"/>
    <property type="evidence" value="ECO:0007669"/>
    <property type="project" value="UniProtKB-ARBA"/>
</dbReference>
<evidence type="ECO:0000313" key="1">
    <source>
        <dbReference type="EMBL" id="MUH71376.1"/>
    </source>
</evidence>
<dbReference type="InterPro" id="IPR036514">
    <property type="entry name" value="SGNH_hydro_sf"/>
</dbReference>
<protein>
    <recommendedName>
        <fullName evidence="3">SGNH/GDSL hydrolase family protein</fullName>
    </recommendedName>
</protein>
<reference evidence="1 2" key="1">
    <citation type="submission" date="2019-11" db="EMBL/GenBank/DDBJ databases">
        <title>P. haliotis isolates from Z. marina roots.</title>
        <authorList>
            <person name="Cohen M."/>
            <person name="Jospin G."/>
            <person name="Eisen J.A."/>
            <person name="Coil D.A."/>
        </authorList>
    </citation>
    <scope>NUCLEOTIDE SEQUENCE [LARGE SCALE GENOMIC DNA]</scope>
    <source>
        <strain evidence="1 2">UCD-MCMsp1aY</strain>
    </source>
</reference>
<sequence>MSIKIYIFGDSHTHCLKRAWKHNENKSLKEDVKIVTFSKIKNGTTIGDITVEELISELHTLDESTYVVSCTGGNQHNVLSLIQHPIKFTQASLIDNLGSEVVIPEQAFRELFLKGMANDMKRLSTIKDAVKQRINHVVAPPPKKDEAHILKRHETDFTKKNIIGNGVTEPYLRLEIYKHQVFATKTLCEHEEINIIDFPAEAKDKDGFLKESYYAPDATHANELFGKLLLDKIYAQITAGA</sequence>
<accession>A0A6N8F3X9</accession>
<dbReference type="Gene3D" id="3.40.50.1110">
    <property type="entry name" value="SGNH hydrolase"/>
    <property type="match status" value="1"/>
</dbReference>
<organism evidence="1 2">
    <name type="scientific">Psychrosphaera haliotis</name>
    <dbReference type="NCBI Taxonomy" id="555083"/>
    <lineage>
        <taxon>Bacteria</taxon>
        <taxon>Pseudomonadati</taxon>
        <taxon>Pseudomonadota</taxon>
        <taxon>Gammaproteobacteria</taxon>
        <taxon>Alteromonadales</taxon>
        <taxon>Pseudoalteromonadaceae</taxon>
        <taxon>Psychrosphaera</taxon>
    </lineage>
</organism>
<dbReference type="AlphaFoldDB" id="A0A6N8F3X9"/>
<proteinExistence type="predicted"/>
<evidence type="ECO:0000313" key="2">
    <source>
        <dbReference type="Proteomes" id="UP000439994"/>
    </source>
</evidence>
<dbReference type="Proteomes" id="UP000439994">
    <property type="component" value="Unassembled WGS sequence"/>
</dbReference>
<dbReference type="OrthoDB" id="4736604at2"/>
<dbReference type="SUPFAM" id="SSF52266">
    <property type="entry name" value="SGNH hydrolase"/>
    <property type="match status" value="1"/>
</dbReference>
<gene>
    <name evidence="1" type="ORF">GNP35_02005</name>
</gene>
<keyword evidence="2" id="KW-1185">Reference proteome</keyword>